<feature type="domain" description="PAC" evidence="4">
    <location>
        <begin position="235"/>
        <end position="285"/>
    </location>
</feature>
<dbReference type="SUPFAM" id="SSF52172">
    <property type="entry name" value="CheY-like"/>
    <property type="match status" value="1"/>
</dbReference>
<feature type="domain" description="Response regulatory" evidence="2">
    <location>
        <begin position="12"/>
        <end position="128"/>
    </location>
</feature>
<dbReference type="Pfam" id="PF13426">
    <property type="entry name" value="PAS_9"/>
    <property type="match status" value="1"/>
</dbReference>
<dbReference type="PROSITE" id="PS50112">
    <property type="entry name" value="PAS"/>
    <property type="match status" value="1"/>
</dbReference>
<sequence length="463" mass="52027">MNSHPVNASPEQILIVEPKADAIDLLTPLLKQHGFQVQSAFTGQRALVLAQMELPNAILLDFEMPDLNGYRICERLKASPQTRDIPILLLGTEQSGWDKVKAFKMGCADCITKPFEVEEMLARIQNQLRAYSALKLLFAQNQMLVEEIRKRQEVEQALRLSEEKFSKAFRCCPNPMTITRLSDGTHIEINETFCELTGYIPEEVVGRSAQELNLWVKGQDRDRLFKLLEQSGVVRNYEFAFRTKYGAERMALLSAEIINLRGENCLLALSHDITERVKAEEALQQANQKLQRLATVDSLTQVANRLHFDQSLRDEWCRLTKEGLPIALILCDVDYFKFYNDTYGHQAGDACLQKVARAICRALKAPNHLAARYGGEEFAIILPAIAGDEAFQIAETIRLEIERLQIPHGKSLASEFVTLSLGVASTVPKDGFSPEVLIGVADLALYEAKNQGRNCAIAETYLN</sequence>
<dbReference type="InterPro" id="IPR050469">
    <property type="entry name" value="Diguanylate_Cyclase"/>
</dbReference>
<dbReference type="Pfam" id="PF00072">
    <property type="entry name" value="Response_reg"/>
    <property type="match status" value="1"/>
</dbReference>
<dbReference type="SMART" id="SM00267">
    <property type="entry name" value="GGDEF"/>
    <property type="match status" value="1"/>
</dbReference>
<evidence type="ECO:0000259" key="4">
    <source>
        <dbReference type="PROSITE" id="PS50113"/>
    </source>
</evidence>
<dbReference type="Gene3D" id="3.30.70.270">
    <property type="match status" value="1"/>
</dbReference>
<comment type="caution">
    <text evidence="6">The sequence shown here is derived from an EMBL/GenBank/DDBJ whole genome shotgun (WGS) entry which is preliminary data.</text>
</comment>
<dbReference type="PROSITE" id="PS50113">
    <property type="entry name" value="PAC"/>
    <property type="match status" value="1"/>
</dbReference>
<evidence type="ECO:0000313" key="6">
    <source>
        <dbReference type="EMBL" id="MBE9117342.1"/>
    </source>
</evidence>
<dbReference type="InterPro" id="IPR011006">
    <property type="entry name" value="CheY-like_superfamily"/>
</dbReference>
<dbReference type="Gene3D" id="3.30.450.20">
    <property type="entry name" value="PAS domain"/>
    <property type="match status" value="1"/>
</dbReference>
<feature type="modified residue" description="4-aspartylphosphate" evidence="1">
    <location>
        <position position="61"/>
    </location>
</feature>
<dbReference type="InterPro" id="IPR043128">
    <property type="entry name" value="Rev_trsase/Diguanyl_cyclase"/>
</dbReference>
<dbReference type="Pfam" id="PF00990">
    <property type="entry name" value="GGDEF"/>
    <property type="match status" value="1"/>
</dbReference>
<feature type="domain" description="PAS" evidence="3">
    <location>
        <begin position="183"/>
        <end position="231"/>
    </location>
</feature>
<dbReference type="InterPro" id="IPR029787">
    <property type="entry name" value="Nucleotide_cyclase"/>
</dbReference>
<feature type="domain" description="GGDEF" evidence="5">
    <location>
        <begin position="324"/>
        <end position="461"/>
    </location>
</feature>
<accession>A0A8J7DY27</accession>
<evidence type="ECO:0000259" key="5">
    <source>
        <dbReference type="PROSITE" id="PS50887"/>
    </source>
</evidence>
<reference evidence="6" key="1">
    <citation type="submission" date="2020-10" db="EMBL/GenBank/DDBJ databases">
        <authorList>
            <person name="Castelo-Branco R."/>
            <person name="Eusebio N."/>
            <person name="Adriana R."/>
            <person name="Vieira A."/>
            <person name="Brugerolle De Fraissinette N."/>
            <person name="Rezende De Castro R."/>
            <person name="Schneider M.P."/>
            <person name="Vasconcelos V."/>
            <person name="Leao P.N."/>
        </authorList>
    </citation>
    <scope>NUCLEOTIDE SEQUENCE</scope>
    <source>
        <strain evidence="6">LEGE 07157</strain>
    </source>
</reference>
<evidence type="ECO:0000256" key="1">
    <source>
        <dbReference type="PROSITE-ProRule" id="PRU00169"/>
    </source>
</evidence>
<protein>
    <submittedName>
        <fullName evidence="6">Diguanylate cyclase</fullName>
    </submittedName>
</protein>
<dbReference type="Gene3D" id="3.40.50.2300">
    <property type="match status" value="1"/>
</dbReference>
<dbReference type="PROSITE" id="PS50887">
    <property type="entry name" value="GGDEF"/>
    <property type="match status" value="1"/>
</dbReference>
<dbReference type="GO" id="GO:1902201">
    <property type="term" value="P:negative regulation of bacterial-type flagellum-dependent cell motility"/>
    <property type="evidence" value="ECO:0007669"/>
    <property type="project" value="TreeGrafter"/>
</dbReference>
<dbReference type="InterPro" id="IPR000014">
    <property type="entry name" value="PAS"/>
</dbReference>
<name>A0A8J7DY27_9CYAN</name>
<keyword evidence="1" id="KW-0597">Phosphoprotein</keyword>
<dbReference type="InterPro" id="IPR001789">
    <property type="entry name" value="Sig_transdc_resp-reg_receiver"/>
</dbReference>
<organism evidence="6 7">
    <name type="scientific">Lusitaniella coriacea LEGE 07157</name>
    <dbReference type="NCBI Taxonomy" id="945747"/>
    <lineage>
        <taxon>Bacteria</taxon>
        <taxon>Bacillati</taxon>
        <taxon>Cyanobacteriota</taxon>
        <taxon>Cyanophyceae</taxon>
        <taxon>Spirulinales</taxon>
        <taxon>Lusitaniellaceae</taxon>
        <taxon>Lusitaniella</taxon>
    </lineage>
</organism>
<proteinExistence type="predicted"/>
<dbReference type="PROSITE" id="PS50110">
    <property type="entry name" value="RESPONSE_REGULATORY"/>
    <property type="match status" value="1"/>
</dbReference>
<evidence type="ECO:0000259" key="2">
    <source>
        <dbReference type="PROSITE" id="PS50110"/>
    </source>
</evidence>
<dbReference type="PANTHER" id="PTHR45138:SF9">
    <property type="entry name" value="DIGUANYLATE CYCLASE DGCM-RELATED"/>
    <property type="match status" value="1"/>
</dbReference>
<dbReference type="InterPro" id="IPR035965">
    <property type="entry name" value="PAS-like_dom_sf"/>
</dbReference>
<dbReference type="SUPFAM" id="SSF55785">
    <property type="entry name" value="PYP-like sensor domain (PAS domain)"/>
    <property type="match status" value="1"/>
</dbReference>
<dbReference type="Proteomes" id="UP000654482">
    <property type="component" value="Unassembled WGS sequence"/>
</dbReference>
<evidence type="ECO:0000313" key="7">
    <source>
        <dbReference type="Proteomes" id="UP000654482"/>
    </source>
</evidence>
<dbReference type="InterPro" id="IPR000700">
    <property type="entry name" value="PAS-assoc_C"/>
</dbReference>
<gene>
    <name evidence="6" type="ORF">IQ249_15695</name>
</gene>
<dbReference type="GO" id="GO:0000160">
    <property type="term" value="P:phosphorelay signal transduction system"/>
    <property type="evidence" value="ECO:0007669"/>
    <property type="project" value="InterPro"/>
</dbReference>
<dbReference type="PANTHER" id="PTHR45138">
    <property type="entry name" value="REGULATORY COMPONENTS OF SENSORY TRANSDUCTION SYSTEM"/>
    <property type="match status" value="1"/>
</dbReference>
<dbReference type="NCBIfam" id="TIGR00254">
    <property type="entry name" value="GGDEF"/>
    <property type="match status" value="1"/>
</dbReference>
<dbReference type="GO" id="GO:0043709">
    <property type="term" value="P:cell adhesion involved in single-species biofilm formation"/>
    <property type="evidence" value="ECO:0007669"/>
    <property type="project" value="TreeGrafter"/>
</dbReference>
<keyword evidence="7" id="KW-1185">Reference proteome</keyword>
<dbReference type="EMBL" id="JADEWZ010000023">
    <property type="protein sequence ID" value="MBE9117342.1"/>
    <property type="molecule type" value="Genomic_DNA"/>
</dbReference>
<dbReference type="FunFam" id="3.30.70.270:FF:000001">
    <property type="entry name" value="Diguanylate cyclase domain protein"/>
    <property type="match status" value="1"/>
</dbReference>
<dbReference type="AlphaFoldDB" id="A0A8J7DY27"/>
<dbReference type="SMART" id="SM00091">
    <property type="entry name" value="PAS"/>
    <property type="match status" value="1"/>
</dbReference>
<dbReference type="GO" id="GO:0052621">
    <property type="term" value="F:diguanylate cyclase activity"/>
    <property type="evidence" value="ECO:0007669"/>
    <property type="project" value="TreeGrafter"/>
</dbReference>
<dbReference type="RefSeq" id="WP_194030422.1">
    <property type="nucleotide sequence ID" value="NZ_JADEWZ010000023.1"/>
</dbReference>
<dbReference type="SMART" id="SM00448">
    <property type="entry name" value="REC"/>
    <property type="match status" value="1"/>
</dbReference>
<evidence type="ECO:0000259" key="3">
    <source>
        <dbReference type="PROSITE" id="PS50112"/>
    </source>
</evidence>
<dbReference type="GO" id="GO:0005886">
    <property type="term" value="C:plasma membrane"/>
    <property type="evidence" value="ECO:0007669"/>
    <property type="project" value="TreeGrafter"/>
</dbReference>
<dbReference type="SUPFAM" id="SSF55073">
    <property type="entry name" value="Nucleotide cyclase"/>
    <property type="match status" value="1"/>
</dbReference>
<dbReference type="CDD" id="cd01949">
    <property type="entry name" value="GGDEF"/>
    <property type="match status" value="1"/>
</dbReference>
<dbReference type="CDD" id="cd00130">
    <property type="entry name" value="PAS"/>
    <property type="match status" value="1"/>
</dbReference>
<dbReference type="NCBIfam" id="TIGR00229">
    <property type="entry name" value="sensory_box"/>
    <property type="match status" value="1"/>
</dbReference>
<dbReference type="InterPro" id="IPR000160">
    <property type="entry name" value="GGDEF_dom"/>
</dbReference>